<gene>
    <name evidence="2" type="ORF">FB465_6575</name>
</gene>
<keyword evidence="3" id="KW-1185">Reference proteome</keyword>
<evidence type="ECO:0000259" key="1">
    <source>
        <dbReference type="Pfam" id="PF11716"/>
    </source>
</evidence>
<feature type="domain" description="Mycothiol-dependent maleylpyruvate isomerase metal-binding" evidence="1">
    <location>
        <begin position="7"/>
        <end position="121"/>
    </location>
</feature>
<protein>
    <submittedName>
        <fullName evidence="2">Uncharacterized protein (TIGR03086 family)</fullName>
    </submittedName>
</protein>
<dbReference type="SUPFAM" id="SSF109854">
    <property type="entry name" value="DinB/YfiT-like putative metalloenzymes"/>
    <property type="match status" value="1"/>
</dbReference>
<evidence type="ECO:0000313" key="2">
    <source>
        <dbReference type="EMBL" id="TWE21392.1"/>
    </source>
</evidence>
<dbReference type="OrthoDB" id="5185819at2"/>
<evidence type="ECO:0000313" key="3">
    <source>
        <dbReference type="Proteomes" id="UP000318416"/>
    </source>
</evidence>
<dbReference type="Pfam" id="PF11716">
    <property type="entry name" value="MDMPI_N"/>
    <property type="match status" value="1"/>
</dbReference>
<dbReference type="NCBIfam" id="TIGR03086">
    <property type="entry name" value="TIGR03086 family metal-binding protein"/>
    <property type="match status" value="1"/>
</dbReference>
<dbReference type="InterPro" id="IPR034660">
    <property type="entry name" value="DinB/YfiT-like"/>
</dbReference>
<proteinExistence type="predicted"/>
<sequence length="183" mass="18763">MHTAIQEFAAAFAETASAVRVEQLSDRTPCKKFTVAELLDHLAGVLPSSERAARKLPQPVAGDPAPATPAAVAGYAMSAAAAWADPAAYEGLTEFGPGEMPADFAAAITLQELALHGWDLATATGRRFTVGDDSAKAALAVVEQIAENARATDAYGEPVAVPADASAFDRALAASGRNPGWSA</sequence>
<dbReference type="RefSeq" id="WP_145796323.1">
    <property type="nucleotide sequence ID" value="NZ_BAAABR010000025.1"/>
</dbReference>
<dbReference type="Gene3D" id="1.20.120.450">
    <property type="entry name" value="dinb family like domain"/>
    <property type="match status" value="1"/>
</dbReference>
<accession>A0A561F0R1</accession>
<reference evidence="2 3" key="1">
    <citation type="submission" date="2019-06" db="EMBL/GenBank/DDBJ databases">
        <title>Sequencing the genomes of 1000 actinobacteria strains.</title>
        <authorList>
            <person name="Klenk H.-P."/>
        </authorList>
    </citation>
    <scope>NUCLEOTIDE SEQUENCE [LARGE SCALE GENOMIC DNA]</scope>
    <source>
        <strain evidence="2 3">DSM 41649</strain>
    </source>
</reference>
<dbReference type="GO" id="GO:0046872">
    <property type="term" value="F:metal ion binding"/>
    <property type="evidence" value="ECO:0007669"/>
    <property type="project" value="InterPro"/>
</dbReference>
<comment type="caution">
    <text evidence="2">The sequence shown here is derived from an EMBL/GenBank/DDBJ whole genome shotgun (WGS) entry which is preliminary data.</text>
</comment>
<dbReference type="Proteomes" id="UP000318416">
    <property type="component" value="Unassembled WGS sequence"/>
</dbReference>
<name>A0A561F0R1_9ACTN</name>
<dbReference type="AlphaFoldDB" id="A0A561F0R1"/>
<dbReference type="InterPro" id="IPR017520">
    <property type="entry name" value="CHP03086"/>
</dbReference>
<dbReference type="EMBL" id="VIVR01000001">
    <property type="protein sequence ID" value="TWE21392.1"/>
    <property type="molecule type" value="Genomic_DNA"/>
</dbReference>
<dbReference type="InterPro" id="IPR017517">
    <property type="entry name" value="Maleyloyr_isom"/>
</dbReference>
<dbReference type="NCBIfam" id="TIGR03083">
    <property type="entry name" value="maleylpyruvate isomerase family mycothiol-dependent enzyme"/>
    <property type="match status" value="1"/>
</dbReference>
<organism evidence="2 3">
    <name type="scientific">Kitasatospora atroaurantiaca</name>
    <dbReference type="NCBI Taxonomy" id="285545"/>
    <lineage>
        <taxon>Bacteria</taxon>
        <taxon>Bacillati</taxon>
        <taxon>Actinomycetota</taxon>
        <taxon>Actinomycetes</taxon>
        <taxon>Kitasatosporales</taxon>
        <taxon>Streptomycetaceae</taxon>
        <taxon>Kitasatospora</taxon>
    </lineage>
</organism>
<dbReference type="InterPro" id="IPR024344">
    <property type="entry name" value="MDMPI_metal-binding"/>
</dbReference>